<dbReference type="PANTHER" id="PTHR30509">
    <property type="entry name" value="P-HYDROXYBENZOIC ACID EFFLUX PUMP SUBUNIT-RELATED"/>
    <property type="match status" value="1"/>
</dbReference>
<evidence type="ECO:0000256" key="5">
    <source>
        <dbReference type="ARBA" id="ARBA00022989"/>
    </source>
</evidence>
<keyword evidence="9" id="KW-1185">Reference proteome</keyword>
<keyword evidence="6 7" id="KW-0472">Membrane</keyword>
<feature type="transmembrane region" description="Helical" evidence="7">
    <location>
        <begin position="392"/>
        <end position="410"/>
    </location>
</feature>
<name>A0ABT1EV44_9PROT</name>
<evidence type="ECO:0000256" key="4">
    <source>
        <dbReference type="ARBA" id="ARBA00022692"/>
    </source>
</evidence>
<evidence type="ECO:0000256" key="1">
    <source>
        <dbReference type="ARBA" id="ARBA00004651"/>
    </source>
</evidence>
<dbReference type="EMBL" id="JAMYZR010000015">
    <property type="protein sequence ID" value="MCP1246320.1"/>
    <property type="molecule type" value="Genomic_DNA"/>
</dbReference>
<feature type="transmembrane region" description="Helical" evidence="7">
    <location>
        <begin position="416"/>
        <end position="435"/>
    </location>
</feature>
<proteinExistence type="predicted"/>
<evidence type="ECO:0000313" key="9">
    <source>
        <dbReference type="Proteomes" id="UP001523543"/>
    </source>
</evidence>
<feature type="transmembrane region" description="Helical" evidence="7">
    <location>
        <begin position="472"/>
        <end position="490"/>
    </location>
</feature>
<feature type="transmembrane region" description="Helical" evidence="7">
    <location>
        <begin position="120"/>
        <end position="140"/>
    </location>
</feature>
<feature type="transmembrane region" description="Helical" evidence="7">
    <location>
        <begin position="335"/>
        <end position="356"/>
    </location>
</feature>
<feature type="transmembrane region" description="Helical" evidence="7">
    <location>
        <begin position="362"/>
        <end position="380"/>
    </location>
</feature>
<reference evidence="8 9" key="1">
    <citation type="submission" date="2022-06" db="EMBL/GenBank/DDBJ databases">
        <title>Acetobacer genomes from food samples.</title>
        <authorList>
            <person name="Sombolestani A."/>
        </authorList>
    </citation>
    <scope>NUCLEOTIDE SEQUENCE [LARGE SCALE GENOMIC DNA]</scope>
    <source>
        <strain evidence="8 9">R-83281</strain>
    </source>
</reference>
<comment type="subcellular location">
    <subcellularLocation>
        <location evidence="1">Cell membrane</location>
        <topology evidence="1">Multi-pass membrane protein</topology>
    </subcellularLocation>
</comment>
<feature type="transmembrane region" description="Helical" evidence="7">
    <location>
        <begin position="147"/>
        <end position="165"/>
    </location>
</feature>
<sequence>MRRDTIMTGQSMVGPDGGLLGRLFFGGPRTSWRSKLSWLLEPSAMDVIFAVRSSLAAVLSLLIAMGMELDSPQWAPLTVWVVAQSSRGESLSKARWRIAGTVLGCCIGVALIAAFPQASALFFCCLAVWIGLCCGGATFLESYRAYGLVLTGFTSAIVATGAIAQPDEVFDIAIARGTYIILGVVCEALLAVLFMPTLQTQARKRLLDRLNGAFQTVRHVVSDLVSGRADAQTQGQVLTDLMAANARIEFDALEMGPRTHAADHAHAALAAMIMVLARARGMALLLEPKNEGAQADVPLPASLYADYDIARQHIEACAHPKRGDRFRFKMTSRRHALEAVENGIRSCAGILAGWLVWEVTGWPAGAGFISFVALVYGLLATRENPIVASTPFLKGALWCAFAAAIYAFWIMPAVTAPEVLIVMLMIVMTIGGLAARKPATAGYAFSFNMFLPVLIGPGNQSRFSEEAFFNNAMAFLVAVTFVGWTYRLVLPFRVDSHMRRTARWVERRLKALGAPGSRVTVHQWLAESASSLVRILRNAQGVPQPVRLAYMQTQFRAMTMGMHIVFLRDVAKDPVLPLSARRGIQVFLRKWVQTGTDATAWAGMTEGWLLRQMHGKPFEVQETLQKAAISLRILAAERPEDVLS</sequence>
<evidence type="ECO:0000256" key="3">
    <source>
        <dbReference type="ARBA" id="ARBA00022475"/>
    </source>
</evidence>
<accession>A0ABT1EV44</accession>
<feature type="transmembrane region" description="Helical" evidence="7">
    <location>
        <begin position="177"/>
        <end position="195"/>
    </location>
</feature>
<dbReference type="RefSeq" id="WP_062142110.1">
    <property type="nucleotide sequence ID" value="NZ_JAMYZR010000015.1"/>
</dbReference>
<dbReference type="Proteomes" id="UP001523543">
    <property type="component" value="Unassembled WGS sequence"/>
</dbReference>
<organism evidence="8 9">
    <name type="scientific">Acetobacter cerevisiae</name>
    <dbReference type="NCBI Taxonomy" id="178900"/>
    <lineage>
        <taxon>Bacteria</taxon>
        <taxon>Pseudomonadati</taxon>
        <taxon>Pseudomonadota</taxon>
        <taxon>Alphaproteobacteria</taxon>
        <taxon>Acetobacterales</taxon>
        <taxon>Acetobacteraceae</taxon>
        <taxon>Acetobacter</taxon>
    </lineage>
</organism>
<dbReference type="Pfam" id="PF04632">
    <property type="entry name" value="FUSC"/>
    <property type="match status" value="2"/>
</dbReference>
<keyword evidence="5 7" id="KW-1133">Transmembrane helix</keyword>
<evidence type="ECO:0000256" key="2">
    <source>
        <dbReference type="ARBA" id="ARBA00022448"/>
    </source>
</evidence>
<feature type="transmembrane region" description="Helical" evidence="7">
    <location>
        <begin position="442"/>
        <end position="460"/>
    </location>
</feature>
<keyword evidence="2" id="KW-0813">Transport</keyword>
<evidence type="ECO:0000256" key="6">
    <source>
        <dbReference type="ARBA" id="ARBA00023136"/>
    </source>
</evidence>
<evidence type="ECO:0000256" key="7">
    <source>
        <dbReference type="SAM" id="Phobius"/>
    </source>
</evidence>
<comment type="caution">
    <text evidence="8">The sequence shown here is derived from an EMBL/GenBank/DDBJ whole genome shotgun (WGS) entry which is preliminary data.</text>
</comment>
<evidence type="ECO:0000313" key="8">
    <source>
        <dbReference type="EMBL" id="MCP1246320.1"/>
    </source>
</evidence>
<dbReference type="InterPro" id="IPR006726">
    <property type="entry name" value="PHBA_efflux_AaeB/fusaric-R"/>
</dbReference>
<keyword evidence="3" id="KW-1003">Cell membrane</keyword>
<feature type="transmembrane region" description="Helical" evidence="7">
    <location>
        <begin position="96"/>
        <end position="114"/>
    </location>
</feature>
<protein>
    <submittedName>
        <fullName evidence="8">FUSC family protein</fullName>
    </submittedName>
</protein>
<keyword evidence="4 7" id="KW-0812">Transmembrane</keyword>
<gene>
    <name evidence="8" type="ORF">NKW54_10250</name>
</gene>
<dbReference type="PANTHER" id="PTHR30509:SF9">
    <property type="entry name" value="MULTIDRUG RESISTANCE PROTEIN MDTO"/>
    <property type="match status" value="1"/>
</dbReference>